<feature type="transmembrane region" description="Helical" evidence="2">
    <location>
        <begin position="154"/>
        <end position="173"/>
    </location>
</feature>
<accession>A0A6L2Q731</accession>
<evidence type="ECO:0000256" key="1">
    <source>
        <dbReference type="SAM" id="MobiDB-lite"/>
    </source>
</evidence>
<organism evidence="5 6">
    <name type="scientific">Coptotermes formosanus</name>
    <name type="common">Formosan subterranean termite</name>
    <dbReference type="NCBI Taxonomy" id="36987"/>
    <lineage>
        <taxon>Eukaryota</taxon>
        <taxon>Metazoa</taxon>
        <taxon>Ecdysozoa</taxon>
        <taxon>Arthropoda</taxon>
        <taxon>Hexapoda</taxon>
        <taxon>Insecta</taxon>
        <taxon>Pterygota</taxon>
        <taxon>Neoptera</taxon>
        <taxon>Polyneoptera</taxon>
        <taxon>Dictyoptera</taxon>
        <taxon>Blattodea</taxon>
        <taxon>Blattoidea</taxon>
        <taxon>Termitoidae</taxon>
        <taxon>Rhinotermitidae</taxon>
        <taxon>Coptotermes</taxon>
    </lineage>
</organism>
<feature type="transmembrane region" description="Helical" evidence="2">
    <location>
        <begin position="81"/>
        <end position="101"/>
    </location>
</feature>
<feature type="transmembrane region" description="Helical" evidence="2">
    <location>
        <begin position="129"/>
        <end position="148"/>
    </location>
</feature>
<proteinExistence type="predicted"/>
<evidence type="ECO:0000259" key="3">
    <source>
        <dbReference type="Pfam" id="PF01773"/>
    </source>
</evidence>
<comment type="caution">
    <text evidence="5">The sequence shown here is derived from an EMBL/GenBank/DDBJ whole genome shotgun (WGS) entry which is preliminary data.</text>
</comment>
<feature type="domain" description="Nucleoside transporter/FeoB GTPase Gate" evidence="4">
    <location>
        <begin position="243"/>
        <end position="337"/>
    </location>
</feature>
<keyword evidence="2" id="KW-0812">Transmembrane</keyword>
<evidence type="ECO:0000313" key="6">
    <source>
        <dbReference type="Proteomes" id="UP000502823"/>
    </source>
</evidence>
<feature type="compositionally biased region" description="Polar residues" evidence="1">
    <location>
        <begin position="1"/>
        <end position="10"/>
    </location>
</feature>
<dbReference type="EMBL" id="BLKM01002270">
    <property type="protein sequence ID" value="GFG40536.1"/>
    <property type="molecule type" value="Genomic_DNA"/>
</dbReference>
<feature type="region of interest" description="Disordered" evidence="1">
    <location>
        <begin position="1"/>
        <end position="24"/>
    </location>
</feature>
<dbReference type="InterPro" id="IPR011642">
    <property type="entry name" value="Gate_dom"/>
</dbReference>
<keyword evidence="2" id="KW-0472">Membrane</keyword>
<feature type="domain" description="Concentrative nucleoside transporter N-terminal" evidence="3">
    <location>
        <begin position="161"/>
        <end position="234"/>
    </location>
</feature>
<keyword evidence="6" id="KW-1185">Reference proteome</keyword>
<dbReference type="PANTHER" id="PTHR10590:SF4">
    <property type="entry name" value="SOLUTE CARRIER FAMILY 28 MEMBER 3"/>
    <property type="match status" value="1"/>
</dbReference>
<dbReference type="InParanoid" id="A0A6L2Q731"/>
<dbReference type="Proteomes" id="UP000502823">
    <property type="component" value="Unassembled WGS sequence"/>
</dbReference>
<dbReference type="AlphaFoldDB" id="A0A6L2Q731"/>
<feature type="transmembrane region" description="Helical" evidence="2">
    <location>
        <begin position="317"/>
        <end position="337"/>
    </location>
</feature>
<keyword evidence="2" id="KW-1133">Transmembrane helix</keyword>
<evidence type="ECO:0000313" key="5">
    <source>
        <dbReference type="EMBL" id="GFG40536.1"/>
    </source>
</evidence>
<dbReference type="GO" id="GO:0005886">
    <property type="term" value="C:plasma membrane"/>
    <property type="evidence" value="ECO:0007669"/>
    <property type="project" value="TreeGrafter"/>
</dbReference>
<dbReference type="GO" id="GO:0005415">
    <property type="term" value="F:nucleoside:sodium symporter activity"/>
    <property type="evidence" value="ECO:0007669"/>
    <property type="project" value="TreeGrafter"/>
</dbReference>
<evidence type="ECO:0000259" key="4">
    <source>
        <dbReference type="Pfam" id="PF07670"/>
    </source>
</evidence>
<feature type="transmembrane region" description="Helical" evidence="2">
    <location>
        <begin position="185"/>
        <end position="204"/>
    </location>
</feature>
<dbReference type="Pfam" id="PF01773">
    <property type="entry name" value="Nucleos_tra2_N"/>
    <property type="match status" value="1"/>
</dbReference>
<name>A0A6L2Q731_COPFO</name>
<dbReference type="InterPro" id="IPR002668">
    <property type="entry name" value="CNT_N_dom"/>
</dbReference>
<gene>
    <name evidence="5" type="ORF">Cfor_06402</name>
</gene>
<dbReference type="Pfam" id="PF07670">
    <property type="entry name" value="Gate"/>
    <property type="match status" value="1"/>
</dbReference>
<dbReference type="PANTHER" id="PTHR10590">
    <property type="entry name" value="SODIUM/NUCLEOSIDE COTRANSPORTER"/>
    <property type="match status" value="1"/>
</dbReference>
<feature type="transmembrane region" description="Helical" evidence="2">
    <location>
        <begin position="47"/>
        <end position="69"/>
    </location>
</feature>
<sequence>MMLQQRSAQSKCPLEPAVPEENFSQNDENKRSIFKCLSQHEYILRRAFIVILNACVFAYLITAVMFSNAQGDCDLEWCDGLGMFIILISLLYLGLVYYHIIKKLFGRRVYRSIMVPVSKWWNRLMTRRYLKVAAYLLPLVAIIVYLAVDSANNTERLKSCVGVIVFFVFGFAFSRYPGQIKWRPVMWGLYIQFVLGLISIRWSVGRSIFQCIGDKVATFLAYADAGSSFVYGDMLIDSGVFAFKSLSTIFFLSFMVQILYYYGAMQWILLKLGWLLQKLMGTTVCESVNAAASIFLSMSESPVLFKPLLKDLTRSELHAVMTAGFATVAGTLILNYAD</sequence>
<feature type="transmembrane region" description="Helical" evidence="2">
    <location>
        <begin position="241"/>
        <end position="263"/>
    </location>
</feature>
<reference evidence="6" key="1">
    <citation type="submission" date="2020-01" db="EMBL/GenBank/DDBJ databases">
        <title>Draft genome sequence of the Termite Coptotermes fromosanus.</title>
        <authorList>
            <person name="Itakura S."/>
            <person name="Yosikawa Y."/>
            <person name="Umezawa K."/>
        </authorList>
    </citation>
    <scope>NUCLEOTIDE SEQUENCE [LARGE SCALE GENOMIC DNA]</scope>
</reference>
<evidence type="ECO:0000256" key="2">
    <source>
        <dbReference type="SAM" id="Phobius"/>
    </source>
</evidence>
<protein>
    <submittedName>
        <fullName evidence="5">Uncharacterized protein</fullName>
    </submittedName>
</protein>
<dbReference type="InterPro" id="IPR008276">
    <property type="entry name" value="C_nuclsd_transpt"/>
</dbReference>
<dbReference type="OrthoDB" id="6075923at2759"/>